<dbReference type="InterPro" id="IPR036397">
    <property type="entry name" value="RNaseH_sf"/>
</dbReference>
<dbReference type="AlphaFoldDB" id="A0A7J6I719"/>
<gene>
    <name evidence="2" type="ORF">G4B88_007999</name>
</gene>
<accession>A0A7J6I719</accession>
<dbReference type="GO" id="GO:0003676">
    <property type="term" value="F:nucleic acid binding"/>
    <property type="evidence" value="ECO:0007669"/>
    <property type="project" value="InterPro"/>
</dbReference>
<reference evidence="2 3" key="1">
    <citation type="journal article" date="2020" name="bioRxiv">
        <title>Sequence and annotation of 42 cannabis genomes reveals extensive copy number variation in cannabinoid synthesis and pathogen resistance genes.</title>
        <authorList>
            <person name="Mckernan K.J."/>
            <person name="Helbert Y."/>
            <person name="Kane L.T."/>
            <person name="Ebling H."/>
            <person name="Zhang L."/>
            <person name="Liu B."/>
            <person name="Eaton Z."/>
            <person name="Mclaughlin S."/>
            <person name="Kingan S."/>
            <person name="Baybayan P."/>
            <person name="Concepcion G."/>
            <person name="Jordan M."/>
            <person name="Riva A."/>
            <person name="Barbazuk W."/>
            <person name="Harkins T."/>
        </authorList>
    </citation>
    <scope>NUCLEOTIDE SEQUENCE [LARGE SCALE GENOMIC DNA]</scope>
    <source>
        <strain evidence="3">cv. Jamaican Lion 4</strain>
        <tissue evidence="2">Leaf</tissue>
    </source>
</reference>
<dbReference type="PANTHER" id="PTHR47074:SF11">
    <property type="entry name" value="REVERSE TRANSCRIPTASE-LIKE PROTEIN"/>
    <property type="match status" value="1"/>
</dbReference>
<dbReference type="SUPFAM" id="SSF53098">
    <property type="entry name" value="Ribonuclease H-like"/>
    <property type="match status" value="1"/>
</dbReference>
<dbReference type="Pfam" id="PF13456">
    <property type="entry name" value="RVT_3"/>
    <property type="match status" value="1"/>
</dbReference>
<dbReference type="GO" id="GO:0004523">
    <property type="term" value="F:RNA-DNA hybrid ribonuclease activity"/>
    <property type="evidence" value="ECO:0007669"/>
    <property type="project" value="InterPro"/>
</dbReference>
<protein>
    <recommendedName>
        <fullName evidence="1">RNase H type-1 domain-containing protein</fullName>
    </recommendedName>
</protein>
<evidence type="ECO:0000259" key="1">
    <source>
        <dbReference type="Pfam" id="PF13456"/>
    </source>
</evidence>
<feature type="domain" description="RNase H type-1" evidence="1">
    <location>
        <begin position="40"/>
        <end position="161"/>
    </location>
</feature>
<proteinExistence type="predicted"/>
<name>A0A7J6I719_CANSA</name>
<evidence type="ECO:0000313" key="2">
    <source>
        <dbReference type="EMBL" id="KAF4403353.1"/>
    </source>
</evidence>
<dbReference type="CDD" id="cd06222">
    <property type="entry name" value="RNase_H_like"/>
    <property type="match status" value="1"/>
</dbReference>
<dbReference type="InterPro" id="IPR044730">
    <property type="entry name" value="RNase_H-like_dom_plant"/>
</dbReference>
<dbReference type="Gene3D" id="3.30.420.10">
    <property type="entry name" value="Ribonuclease H-like superfamily/Ribonuclease H"/>
    <property type="match status" value="1"/>
</dbReference>
<sequence>MASVDYQAAQLSPIVSNTSRSSFSAAPDQILAQSTTALFVDAALNQTASTTGFGLVFMSGASHISQSASITKSGTPSPIFAEAQALAEGIQWCLALNLKPDYIFSDCLNLVTKVNGNWQDNSPLSSLVHQIRTFLSRFPEASLLHTPRQHNAQAHSLAKQALRLRDED</sequence>
<keyword evidence="3" id="KW-1185">Reference proteome</keyword>
<organism evidence="2 3">
    <name type="scientific">Cannabis sativa</name>
    <name type="common">Hemp</name>
    <name type="synonym">Marijuana</name>
    <dbReference type="NCBI Taxonomy" id="3483"/>
    <lineage>
        <taxon>Eukaryota</taxon>
        <taxon>Viridiplantae</taxon>
        <taxon>Streptophyta</taxon>
        <taxon>Embryophyta</taxon>
        <taxon>Tracheophyta</taxon>
        <taxon>Spermatophyta</taxon>
        <taxon>Magnoliopsida</taxon>
        <taxon>eudicotyledons</taxon>
        <taxon>Gunneridae</taxon>
        <taxon>Pentapetalae</taxon>
        <taxon>rosids</taxon>
        <taxon>fabids</taxon>
        <taxon>Rosales</taxon>
        <taxon>Cannabaceae</taxon>
        <taxon>Cannabis</taxon>
    </lineage>
</organism>
<dbReference type="InterPro" id="IPR052929">
    <property type="entry name" value="RNase_H-like_EbsB-rel"/>
</dbReference>
<dbReference type="PANTHER" id="PTHR47074">
    <property type="entry name" value="BNAC02G40300D PROTEIN"/>
    <property type="match status" value="1"/>
</dbReference>
<evidence type="ECO:0000313" key="3">
    <source>
        <dbReference type="Proteomes" id="UP000583929"/>
    </source>
</evidence>
<dbReference type="InterPro" id="IPR012337">
    <property type="entry name" value="RNaseH-like_sf"/>
</dbReference>
<comment type="caution">
    <text evidence="2">The sequence shown here is derived from an EMBL/GenBank/DDBJ whole genome shotgun (WGS) entry which is preliminary data.</text>
</comment>
<dbReference type="InterPro" id="IPR002156">
    <property type="entry name" value="RNaseH_domain"/>
</dbReference>
<dbReference type="EMBL" id="JAATIQ010000004">
    <property type="protein sequence ID" value="KAF4403353.1"/>
    <property type="molecule type" value="Genomic_DNA"/>
</dbReference>
<dbReference type="Proteomes" id="UP000583929">
    <property type="component" value="Unassembled WGS sequence"/>
</dbReference>